<dbReference type="Proteomes" id="UP001281305">
    <property type="component" value="Chromosome"/>
</dbReference>
<dbReference type="PANTHER" id="PTHR20883">
    <property type="entry name" value="PHYTANOYL-COA DIOXYGENASE DOMAIN CONTAINING 1"/>
    <property type="match status" value="1"/>
</dbReference>
<accession>A0ABZ2TBB2</accession>
<keyword evidence="2" id="KW-0560">Oxidoreductase</keyword>
<evidence type="ECO:0000256" key="1">
    <source>
        <dbReference type="ARBA" id="ARBA00001954"/>
    </source>
</evidence>
<reference evidence="2 3" key="1">
    <citation type="submission" date="2024-02" db="EMBL/GenBank/DDBJ databases">
        <title>Roseovarius strain W115 nov., isolated from a marine algae.</title>
        <authorList>
            <person name="Lee M.W."/>
            <person name="Lee J.K."/>
            <person name="Kim J.M."/>
            <person name="Choi D.G."/>
            <person name="Baek J.H."/>
            <person name="Bayburt H."/>
            <person name="Jung J.J."/>
            <person name="Han D.M."/>
            <person name="Jeon C.O."/>
        </authorList>
    </citation>
    <scope>NUCLEOTIDE SEQUENCE [LARGE SCALE GENOMIC DNA]</scope>
    <source>
        <strain evidence="2 3">W115</strain>
    </source>
</reference>
<dbReference type="EMBL" id="CP146606">
    <property type="protein sequence ID" value="WYK16992.1"/>
    <property type="molecule type" value="Genomic_DNA"/>
</dbReference>
<sequence length="275" mass="31280">MGKVLTDAQMEAFHRDGFVAPITIFSEEEALRLRRELEAAEAKWPGAFEGAARNNAHLNIMCLDEITHHPRIVDAAEDLIGPDILNCGTVLFIKEAHDPGFVSWHQDARYMGLEPHVGITLWVALSHANEHSGSMRMIPGTHDRIRAHKDTFGEENILTRGQEIEDLDESTAVTLDLKPGQMSIHSDRVIHSSLPNQSDDRRIGFVLQCFIPPYVKQTVRPMVAQHVRGQDPYGNFEMIGRPKRDMDPDDVFMRDRVNQVWSEVLYHGAEKRRNF</sequence>
<dbReference type="GO" id="GO:0051213">
    <property type="term" value="F:dioxygenase activity"/>
    <property type="evidence" value="ECO:0007669"/>
    <property type="project" value="UniProtKB-KW"/>
</dbReference>
<keyword evidence="2" id="KW-0223">Dioxygenase</keyword>
<evidence type="ECO:0000313" key="2">
    <source>
        <dbReference type="EMBL" id="WYK16992.1"/>
    </source>
</evidence>
<protein>
    <submittedName>
        <fullName evidence="2">Phytanoyl-CoA dioxygenase family protein</fullName>
    </submittedName>
</protein>
<keyword evidence="3" id="KW-1185">Reference proteome</keyword>
<evidence type="ECO:0000313" key="3">
    <source>
        <dbReference type="Proteomes" id="UP001281305"/>
    </source>
</evidence>
<dbReference type="SUPFAM" id="SSF51197">
    <property type="entry name" value="Clavaminate synthase-like"/>
    <property type="match status" value="1"/>
</dbReference>
<gene>
    <name evidence="2" type="ORF">RZS32_011195</name>
</gene>
<dbReference type="InterPro" id="IPR008775">
    <property type="entry name" value="Phytyl_CoA_dOase-like"/>
</dbReference>
<dbReference type="RefSeq" id="WP_339106628.1">
    <property type="nucleotide sequence ID" value="NZ_CP146606.1"/>
</dbReference>
<dbReference type="PANTHER" id="PTHR20883:SF48">
    <property type="entry name" value="ECTOINE DIOXYGENASE"/>
    <property type="match status" value="1"/>
</dbReference>
<comment type="cofactor">
    <cofactor evidence="1">
        <name>Fe(2+)</name>
        <dbReference type="ChEBI" id="CHEBI:29033"/>
    </cofactor>
</comment>
<proteinExistence type="predicted"/>
<dbReference type="Gene3D" id="2.60.120.620">
    <property type="entry name" value="q2cbj1_9rhob like domain"/>
    <property type="match status" value="1"/>
</dbReference>
<organism evidence="2 3">
    <name type="scientific">Roseovarius rhodophyticola</name>
    <dbReference type="NCBI Taxonomy" id="3080827"/>
    <lineage>
        <taxon>Bacteria</taxon>
        <taxon>Pseudomonadati</taxon>
        <taxon>Pseudomonadota</taxon>
        <taxon>Alphaproteobacteria</taxon>
        <taxon>Rhodobacterales</taxon>
        <taxon>Roseobacteraceae</taxon>
        <taxon>Roseovarius</taxon>
    </lineage>
</organism>
<name>A0ABZ2TBB2_9RHOB</name>
<dbReference type="Pfam" id="PF05721">
    <property type="entry name" value="PhyH"/>
    <property type="match status" value="1"/>
</dbReference>